<evidence type="ECO:0000313" key="3">
    <source>
        <dbReference type="Proteomes" id="UP000032067"/>
    </source>
</evidence>
<dbReference type="OrthoDB" id="5525782at2"/>
<organism evidence="2 3">
    <name type="scientific">Variovorax paradoxus</name>
    <dbReference type="NCBI Taxonomy" id="34073"/>
    <lineage>
        <taxon>Bacteria</taxon>
        <taxon>Pseudomonadati</taxon>
        <taxon>Pseudomonadota</taxon>
        <taxon>Betaproteobacteria</taxon>
        <taxon>Burkholderiales</taxon>
        <taxon>Comamonadaceae</taxon>
        <taxon>Variovorax</taxon>
    </lineage>
</organism>
<accession>A0A0D0L9C5</accession>
<protein>
    <submittedName>
        <fullName evidence="2">Uncharacterized protein</fullName>
    </submittedName>
</protein>
<keyword evidence="1" id="KW-1133">Transmembrane helix</keyword>
<dbReference type="AlphaFoldDB" id="A0A0D0L9C5"/>
<dbReference type="EMBL" id="JXQQ01000065">
    <property type="protein sequence ID" value="KIQ25738.1"/>
    <property type="molecule type" value="Genomic_DNA"/>
</dbReference>
<name>A0A0D0L9C5_VARPD</name>
<evidence type="ECO:0000256" key="1">
    <source>
        <dbReference type="SAM" id="Phobius"/>
    </source>
</evidence>
<sequence length="81" mass="8991">MDNLQALQSLGITLPSPAYIFGAVLFGLAGIAAYRWGKRSGRRRSKWIGVALMLYPYAVPWTWLLYVVGIALCAGVFIDRE</sequence>
<evidence type="ECO:0000313" key="2">
    <source>
        <dbReference type="EMBL" id="KIQ25738.1"/>
    </source>
</evidence>
<reference evidence="2 3" key="1">
    <citation type="submission" date="2014-12" db="EMBL/GenBank/DDBJ databases">
        <title>16Stimator: statistical estimation of ribosomal gene copy numbers from draft genome assemblies.</title>
        <authorList>
            <person name="Perisin M.A."/>
            <person name="Vetter M."/>
            <person name="Gilbert J.A."/>
            <person name="Bergelson J."/>
        </authorList>
    </citation>
    <scope>NUCLEOTIDE SEQUENCE [LARGE SCALE GENOMIC DNA]</scope>
    <source>
        <strain evidence="2 3">MEDvA23</strain>
    </source>
</reference>
<dbReference type="RefSeq" id="WP_042581259.1">
    <property type="nucleotide sequence ID" value="NZ_JXQQ01000065.1"/>
</dbReference>
<keyword evidence="1" id="KW-0812">Transmembrane</keyword>
<proteinExistence type="predicted"/>
<feature type="transmembrane region" description="Helical" evidence="1">
    <location>
        <begin position="58"/>
        <end position="78"/>
    </location>
</feature>
<gene>
    <name evidence="2" type="ORF">RT97_23590</name>
</gene>
<keyword evidence="1" id="KW-0472">Membrane</keyword>
<dbReference type="Proteomes" id="UP000032067">
    <property type="component" value="Unassembled WGS sequence"/>
</dbReference>
<comment type="caution">
    <text evidence="2">The sequence shown here is derived from an EMBL/GenBank/DDBJ whole genome shotgun (WGS) entry which is preliminary data.</text>
</comment>
<feature type="transmembrane region" description="Helical" evidence="1">
    <location>
        <begin position="18"/>
        <end position="37"/>
    </location>
</feature>